<proteinExistence type="predicted"/>
<protein>
    <submittedName>
        <fullName evidence="1">Uncharacterized protein</fullName>
    </submittedName>
</protein>
<dbReference type="Proteomes" id="UP000632154">
    <property type="component" value="Unassembled WGS sequence"/>
</dbReference>
<reference evidence="2" key="1">
    <citation type="journal article" date="2019" name="Int. J. Syst. Evol. Microbiol.">
        <title>The Global Catalogue of Microorganisms (GCM) 10K type strain sequencing project: providing services to taxonomists for standard genome sequencing and annotation.</title>
        <authorList>
            <consortium name="The Broad Institute Genomics Platform"/>
            <consortium name="The Broad Institute Genome Sequencing Center for Infectious Disease"/>
            <person name="Wu L."/>
            <person name="Ma J."/>
        </authorList>
    </citation>
    <scope>NUCLEOTIDE SEQUENCE [LARGE SCALE GENOMIC DNA]</scope>
    <source>
        <strain evidence="2">CGMCC 1.18439</strain>
    </source>
</reference>
<sequence length="133" mass="14076">MLTLLLASPAALAQTAIPQPTPQPAPLLSGKAPALLPSVQLRPGELGTLGQARVALLSVNDSRCPEGVACIWAGEVQARVLLIEKGRWRLLRLKWPAPGTSSHEQIPGQSADPSLHITAVSGWGDELRLTLSR</sequence>
<gene>
    <name evidence="1" type="ORF">GCM10017783_04210</name>
</gene>
<name>A0ABQ3JYE4_9DEIO</name>
<evidence type="ECO:0000313" key="1">
    <source>
        <dbReference type="EMBL" id="GHF95461.1"/>
    </source>
</evidence>
<keyword evidence="2" id="KW-1185">Reference proteome</keyword>
<organism evidence="1 2">
    <name type="scientific">Deinococcus piscis</name>
    <dbReference type="NCBI Taxonomy" id="394230"/>
    <lineage>
        <taxon>Bacteria</taxon>
        <taxon>Thermotogati</taxon>
        <taxon>Deinococcota</taxon>
        <taxon>Deinococci</taxon>
        <taxon>Deinococcales</taxon>
        <taxon>Deinococcaceae</taxon>
        <taxon>Deinococcus</taxon>
    </lineage>
</organism>
<dbReference type="EMBL" id="BNAL01000003">
    <property type="protein sequence ID" value="GHF95461.1"/>
    <property type="molecule type" value="Genomic_DNA"/>
</dbReference>
<accession>A0ABQ3JYE4</accession>
<evidence type="ECO:0000313" key="2">
    <source>
        <dbReference type="Proteomes" id="UP000632154"/>
    </source>
</evidence>
<comment type="caution">
    <text evidence="1">The sequence shown here is derived from an EMBL/GenBank/DDBJ whole genome shotgun (WGS) entry which is preliminary data.</text>
</comment>